<accession>A0A2D2Q390</accession>
<keyword evidence="3" id="KW-1185">Reference proteome</keyword>
<proteinExistence type="predicted"/>
<gene>
    <name evidence="2" type="ORF">BRW62_09190</name>
</gene>
<organism evidence="2 3">
    <name type="scientific">Parathermosynechococcus lividus PCC 6715</name>
    <dbReference type="NCBI Taxonomy" id="1917166"/>
    <lineage>
        <taxon>Bacteria</taxon>
        <taxon>Bacillati</taxon>
        <taxon>Cyanobacteriota</taxon>
        <taxon>Cyanophyceae</taxon>
        <taxon>Acaryochloridales</taxon>
        <taxon>Thermosynechococcaceae</taxon>
        <taxon>Parathermosynechococcus</taxon>
    </lineage>
</organism>
<dbReference type="InterPro" id="IPR054684">
    <property type="entry name" value="CruF-like_cyanobact"/>
</dbReference>
<feature type="transmembrane region" description="Helical" evidence="1">
    <location>
        <begin position="83"/>
        <end position="100"/>
    </location>
</feature>
<feature type="transmembrane region" description="Helical" evidence="1">
    <location>
        <begin position="12"/>
        <end position="32"/>
    </location>
</feature>
<feature type="transmembrane region" description="Helical" evidence="1">
    <location>
        <begin position="120"/>
        <end position="146"/>
    </location>
</feature>
<dbReference type="EMBL" id="CP018092">
    <property type="protein sequence ID" value="ATS18889.1"/>
    <property type="molecule type" value="Genomic_DNA"/>
</dbReference>
<evidence type="ECO:0000256" key="1">
    <source>
        <dbReference type="SAM" id="Phobius"/>
    </source>
</evidence>
<dbReference type="PANTHER" id="PTHR39419:SF1">
    <property type="entry name" value="SLL0814 PROTEIN"/>
    <property type="match status" value="1"/>
</dbReference>
<feature type="transmembrane region" description="Helical" evidence="1">
    <location>
        <begin position="209"/>
        <end position="227"/>
    </location>
</feature>
<name>A0A2D2Q390_PARLV</name>
<feature type="transmembrane region" description="Helical" evidence="1">
    <location>
        <begin position="265"/>
        <end position="285"/>
    </location>
</feature>
<feature type="transmembrane region" description="Helical" evidence="1">
    <location>
        <begin position="239"/>
        <end position="259"/>
    </location>
</feature>
<sequence length="302" mass="32802">MKPINRLYRAEQVCLISHIMAMAFGLAGLLLVVPHPEFILALPPWGQQLFQLSMGSGGVVYIVLGAVAIALHAYRNFGLGKLLGFLLPALGISLTSELLGTSTGFPFGHYGYLSGLGYKVAGLVPFTIPLSWFYMGLVTFLLAYSGFISRPLREGKRIGLGAGVITVGLAAIFLTAWDFVLDPAMSQTAVPFWQFQDVGEFFGMPYRNILGWTGTAAVFMGLGLVAWWPKPMVVNRTQLITPLVIYLVNFAFGAMITLTALDQRFWIPTTLGVVLGVVPVVALWWSADATPLEEVQGVNINT</sequence>
<reference evidence="3" key="2">
    <citation type="journal article" date="2022" name="Front. Microbiol.">
        <title>Comparative Genomic Analysis Revealed Distinct Molecular Components and Organization of CO2-Concentrating Mechanism in Thermophilic Cyanobacteria.</title>
        <authorList>
            <person name="Tang J."/>
            <person name="Zhou H."/>
            <person name="Yao D."/>
            <person name="Riaz S."/>
            <person name="You D."/>
            <person name="Klepacz-Smolka A."/>
            <person name="Daroch M."/>
        </authorList>
    </citation>
    <scope>NUCLEOTIDE SEQUENCE [LARGE SCALE GENOMIC DNA]</scope>
    <source>
        <strain evidence="3">PCC 6715</strain>
    </source>
</reference>
<evidence type="ECO:0000313" key="2">
    <source>
        <dbReference type="EMBL" id="ATS18889.1"/>
    </source>
</evidence>
<dbReference type="OrthoDB" id="9811293at2"/>
<keyword evidence="1" id="KW-0812">Transmembrane</keyword>
<evidence type="ECO:0008006" key="4">
    <source>
        <dbReference type="Google" id="ProtNLM"/>
    </source>
</evidence>
<dbReference type="InterPro" id="IPR007354">
    <property type="entry name" value="CruF-like"/>
</dbReference>
<dbReference type="Proteomes" id="UP000231057">
    <property type="component" value="Chromosome"/>
</dbReference>
<feature type="transmembrane region" description="Helical" evidence="1">
    <location>
        <begin position="158"/>
        <end position="177"/>
    </location>
</feature>
<dbReference type="KEGG" id="slw:BRW62_09190"/>
<reference evidence="2 3" key="1">
    <citation type="submission" date="2016-11" db="EMBL/GenBank/DDBJ databases">
        <title>Complete genome sequence of thermophilic cyanobacteria strain Synechococcus sp. PCC6715.</title>
        <authorList>
            <person name="Tang J."/>
            <person name="Daroch M."/>
            <person name="Liang Y."/>
            <person name="Jiang D."/>
            <person name="Shah M."/>
        </authorList>
    </citation>
    <scope>NUCLEOTIDE SEQUENCE [LARGE SCALE GENOMIC DNA]</scope>
    <source>
        <strain evidence="2 3">PCC 6715</strain>
    </source>
</reference>
<keyword evidence="1" id="KW-0472">Membrane</keyword>
<evidence type="ECO:0000313" key="3">
    <source>
        <dbReference type="Proteomes" id="UP000231057"/>
    </source>
</evidence>
<keyword evidence="1" id="KW-1133">Transmembrane helix</keyword>
<dbReference type="RefSeq" id="WP_099799227.1">
    <property type="nucleotide sequence ID" value="NZ_CP018092.1"/>
</dbReference>
<protein>
    <recommendedName>
        <fullName evidence="4">Carotenoid biosynthesis protein</fullName>
    </recommendedName>
</protein>
<feature type="transmembrane region" description="Helical" evidence="1">
    <location>
        <begin position="52"/>
        <end position="71"/>
    </location>
</feature>
<dbReference type="Pfam" id="PF04240">
    <property type="entry name" value="Caroten_synth"/>
    <property type="match status" value="1"/>
</dbReference>
<dbReference type="PANTHER" id="PTHR39419">
    <property type="entry name" value="SLL0814 PROTEIN"/>
    <property type="match status" value="1"/>
</dbReference>
<dbReference type="NCBIfam" id="NF045693">
    <property type="entry name" value="GCarotHydoxCruF"/>
    <property type="match status" value="1"/>
</dbReference>
<dbReference type="AlphaFoldDB" id="A0A2D2Q390"/>